<keyword evidence="3" id="KW-1185">Reference proteome</keyword>
<gene>
    <name evidence="2" type="ORF">GALMADRAFT_216458</name>
</gene>
<feature type="region of interest" description="Disordered" evidence="1">
    <location>
        <begin position="18"/>
        <end position="51"/>
    </location>
</feature>
<protein>
    <submittedName>
        <fullName evidence="2">Uncharacterized protein</fullName>
    </submittedName>
</protein>
<reference evidence="3" key="1">
    <citation type="journal article" date="2014" name="Proc. Natl. Acad. Sci. U.S.A.">
        <title>Extensive sampling of basidiomycete genomes demonstrates inadequacy of the white-rot/brown-rot paradigm for wood decay fungi.</title>
        <authorList>
            <person name="Riley R."/>
            <person name="Salamov A.A."/>
            <person name="Brown D.W."/>
            <person name="Nagy L.G."/>
            <person name="Floudas D."/>
            <person name="Held B.W."/>
            <person name="Levasseur A."/>
            <person name="Lombard V."/>
            <person name="Morin E."/>
            <person name="Otillar R."/>
            <person name="Lindquist E.A."/>
            <person name="Sun H."/>
            <person name="LaButti K.M."/>
            <person name="Schmutz J."/>
            <person name="Jabbour D."/>
            <person name="Luo H."/>
            <person name="Baker S.E."/>
            <person name="Pisabarro A.G."/>
            <person name="Walton J.D."/>
            <person name="Blanchette R.A."/>
            <person name="Henrissat B."/>
            <person name="Martin F."/>
            <person name="Cullen D."/>
            <person name="Hibbett D.S."/>
            <person name="Grigoriev I.V."/>
        </authorList>
    </citation>
    <scope>NUCLEOTIDE SEQUENCE [LARGE SCALE GENOMIC DNA]</scope>
    <source>
        <strain evidence="3">CBS 339.88</strain>
    </source>
</reference>
<evidence type="ECO:0000313" key="2">
    <source>
        <dbReference type="EMBL" id="KDR67361.1"/>
    </source>
</evidence>
<dbReference type="HOGENOM" id="CLU_933968_0_0_1"/>
<evidence type="ECO:0000313" key="3">
    <source>
        <dbReference type="Proteomes" id="UP000027222"/>
    </source>
</evidence>
<evidence type="ECO:0000256" key="1">
    <source>
        <dbReference type="SAM" id="MobiDB-lite"/>
    </source>
</evidence>
<dbReference type="AlphaFoldDB" id="A0A067S942"/>
<dbReference type="EMBL" id="KL142415">
    <property type="protein sequence ID" value="KDR67361.1"/>
    <property type="molecule type" value="Genomic_DNA"/>
</dbReference>
<feature type="compositionally biased region" description="Basic residues" evidence="1">
    <location>
        <begin position="18"/>
        <end position="27"/>
    </location>
</feature>
<name>A0A067S942_GALM3</name>
<dbReference type="Proteomes" id="UP000027222">
    <property type="component" value="Unassembled WGS sequence"/>
</dbReference>
<sequence>MTGIQVEVGVERGRRRYRKETKGRKRVLSFAHGSHMNSDPTRQRAPHSRCPGVDSLSSKVVKYEGNGSWDRLTSIYAHYQRREAIRAIFHDEQYVSRTQNANALSLNEVANCGGQSLDVDLDDKQSPLGSGLVLGGSTISFVSISTNIGITYDPMPASTLKTSSSRSSDDALCLGPKLAPFNTHPSTPSYPEPANWKFAADFGHIQPEEEEAKFEFTTALPSEVAIEMNWQQILRKSWMKRWRQAAKFWGMKKTVTLAYSTLNVAIVDNEQDEQNTLNMQQQLQLTFLESESYILLQR</sequence>
<proteinExistence type="predicted"/>
<organism evidence="2 3">
    <name type="scientific">Galerina marginata (strain CBS 339.88)</name>
    <dbReference type="NCBI Taxonomy" id="685588"/>
    <lineage>
        <taxon>Eukaryota</taxon>
        <taxon>Fungi</taxon>
        <taxon>Dikarya</taxon>
        <taxon>Basidiomycota</taxon>
        <taxon>Agaricomycotina</taxon>
        <taxon>Agaricomycetes</taxon>
        <taxon>Agaricomycetidae</taxon>
        <taxon>Agaricales</taxon>
        <taxon>Agaricineae</taxon>
        <taxon>Strophariaceae</taxon>
        <taxon>Galerina</taxon>
    </lineage>
</organism>
<accession>A0A067S942</accession>